<reference evidence="1 2" key="1">
    <citation type="journal article" date="2021" name="Nat. Commun.">
        <title>Genetic determinants of endophytism in the Arabidopsis root mycobiome.</title>
        <authorList>
            <person name="Mesny F."/>
            <person name="Miyauchi S."/>
            <person name="Thiergart T."/>
            <person name="Pickel B."/>
            <person name="Atanasova L."/>
            <person name="Karlsson M."/>
            <person name="Huettel B."/>
            <person name="Barry K.W."/>
            <person name="Haridas S."/>
            <person name="Chen C."/>
            <person name="Bauer D."/>
            <person name="Andreopoulos W."/>
            <person name="Pangilinan J."/>
            <person name="LaButti K."/>
            <person name="Riley R."/>
            <person name="Lipzen A."/>
            <person name="Clum A."/>
            <person name="Drula E."/>
            <person name="Henrissat B."/>
            <person name="Kohler A."/>
            <person name="Grigoriev I.V."/>
            <person name="Martin F.M."/>
            <person name="Hacquard S."/>
        </authorList>
    </citation>
    <scope>NUCLEOTIDE SEQUENCE [LARGE SCALE GENOMIC DNA]</scope>
    <source>
        <strain evidence="1 2">MPI-SDFR-AT-0080</strain>
    </source>
</reference>
<feature type="non-terminal residue" evidence="1">
    <location>
        <position position="51"/>
    </location>
</feature>
<evidence type="ECO:0000313" key="1">
    <source>
        <dbReference type="EMBL" id="KAH7012423.1"/>
    </source>
</evidence>
<proteinExistence type="predicted"/>
<feature type="non-terminal residue" evidence="1">
    <location>
        <position position="1"/>
    </location>
</feature>
<keyword evidence="2" id="KW-1185">Reference proteome</keyword>
<name>A0ABQ8FQR9_9PEZI</name>
<dbReference type="EMBL" id="JAGTJR010000085">
    <property type="protein sequence ID" value="KAH7012423.1"/>
    <property type="molecule type" value="Genomic_DNA"/>
</dbReference>
<protein>
    <submittedName>
        <fullName evidence="1">Uncharacterized protein</fullName>
    </submittedName>
</protein>
<organism evidence="1 2">
    <name type="scientific">Macrophomina phaseolina</name>
    <dbReference type="NCBI Taxonomy" id="35725"/>
    <lineage>
        <taxon>Eukaryota</taxon>
        <taxon>Fungi</taxon>
        <taxon>Dikarya</taxon>
        <taxon>Ascomycota</taxon>
        <taxon>Pezizomycotina</taxon>
        <taxon>Dothideomycetes</taxon>
        <taxon>Dothideomycetes incertae sedis</taxon>
        <taxon>Botryosphaeriales</taxon>
        <taxon>Botryosphaeriaceae</taxon>
        <taxon>Macrophomina</taxon>
    </lineage>
</organism>
<accession>A0ABQ8FQR9</accession>
<sequence length="51" mass="5197">ISLRNDFNDTTTTVVPPGSAHAGNINNTLLPAPVSITATTGLYPAFIASIA</sequence>
<comment type="caution">
    <text evidence="1">The sequence shown here is derived from an EMBL/GenBank/DDBJ whole genome shotgun (WGS) entry which is preliminary data.</text>
</comment>
<evidence type="ECO:0000313" key="2">
    <source>
        <dbReference type="Proteomes" id="UP000774617"/>
    </source>
</evidence>
<gene>
    <name evidence="1" type="ORF">B0J12DRAFT_542156</name>
</gene>
<dbReference type="Proteomes" id="UP000774617">
    <property type="component" value="Unassembled WGS sequence"/>
</dbReference>